<dbReference type="RefSeq" id="WP_087706800.1">
    <property type="nucleotide sequence ID" value="NZ_MVAG01000074.1"/>
</dbReference>
<dbReference type="EMBL" id="MVAG01000074">
    <property type="protein sequence ID" value="OVE60681.1"/>
    <property type="molecule type" value="Genomic_DNA"/>
</dbReference>
<accession>A0A202CA54</accession>
<name>A0A202CA54_9FLAO</name>
<protein>
    <submittedName>
        <fullName evidence="1">Uncharacterized protein</fullName>
    </submittedName>
</protein>
<reference evidence="2" key="1">
    <citation type="submission" date="2017-02" db="EMBL/GenBank/DDBJ databases">
        <authorList>
            <person name="Tetz G."/>
            <person name="Tetz V."/>
        </authorList>
    </citation>
    <scope>NUCLEOTIDE SEQUENCE [LARGE SCALE GENOMIC DNA]</scope>
    <source>
        <strain evidence="2">VT16-26</strain>
    </source>
</reference>
<sequence length="99" mass="11763">MKNNIALQLVEICKKHHLKEKAFDSFEKLFHIENENDPDFLKGYKKEGMKIFFGGHQFNIHHHFYTNTINTKIIFYDSADVEAGYWDPVGYYVLEADFE</sequence>
<evidence type="ECO:0000313" key="2">
    <source>
        <dbReference type="Proteomes" id="UP000196355"/>
    </source>
</evidence>
<keyword evidence="2" id="KW-1185">Reference proteome</keyword>
<dbReference type="AlphaFoldDB" id="A0A202CA54"/>
<comment type="caution">
    <text evidence="1">The sequence shown here is derived from an EMBL/GenBank/DDBJ whole genome shotgun (WGS) entry which is preliminary data.</text>
</comment>
<organism evidence="1 2">
    <name type="scientific">Chryseobacterium mucoviscidosis</name>
    <dbReference type="NCBI Taxonomy" id="1945581"/>
    <lineage>
        <taxon>Bacteria</taxon>
        <taxon>Pseudomonadati</taxon>
        <taxon>Bacteroidota</taxon>
        <taxon>Flavobacteriia</taxon>
        <taxon>Flavobacteriales</taxon>
        <taxon>Weeksellaceae</taxon>
        <taxon>Chryseobacterium group</taxon>
        <taxon>Chryseobacterium</taxon>
    </lineage>
</organism>
<evidence type="ECO:0000313" key="1">
    <source>
        <dbReference type="EMBL" id="OVE60681.1"/>
    </source>
</evidence>
<proteinExistence type="predicted"/>
<gene>
    <name evidence="1" type="ORF">B0E34_03525</name>
</gene>
<dbReference type="Proteomes" id="UP000196355">
    <property type="component" value="Unassembled WGS sequence"/>
</dbReference>